<evidence type="ECO:0000256" key="2">
    <source>
        <dbReference type="ARBA" id="ARBA00006574"/>
    </source>
</evidence>
<feature type="transmembrane region" description="Helical" evidence="10">
    <location>
        <begin position="174"/>
        <end position="195"/>
    </location>
</feature>
<feature type="transmembrane region" description="Helical" evidence="10">
    <location>
        <begin position="332"/>
        <end position="356"/>
    </location>
</feature>
<protein>
    <recommendedName>
        <fullName evidence="8">MLO-like protein</fullName>
    </recommendedName>
</protein>
<evidence type="ECO:0000256" key="5">
    <source>
        <dbReference type="ARBA" id="ARBA00022989"/>
    </source>
</evidence>
<reference evidence="11" key="1">
    <citation type="journal article" date="2023" name="Nat. Commun.">
        <title>Diploid and tetraploid genomes of Acorus and the evolution of monocots.</title>
        <authorList>
            <person name="Ma L."/>
            <person name="Liu K.W."/>
            <person name="Li Z."/>
            <person name="Hsiao Y.Y."/>
            <person name="Qi Y."/>
            <person name="Fu T."/>
            <person name="Tang G.D."/>
            <person name="Zhang D."/>
            <person name="Sun W.H."/>
            <person name="Liu D.K."/>
            <person name="Li Y."/>
            <person name="Chen G.Z."/>
            <person name="Liu X.D."/>
            <person name="Liao X.Y."/>
            <person name="Jiang Y.T."/>
            <person name="Yu X."/>
            <person name="Hao Y."/>
            <person name="Huang J."/>
            <person name="Zhao X.W."/>
            <person name="Ke S."/>
            <person name="Chen Y.Y."/>
            <person name="Wu W.L."/>
            <person name="Hsu J.L."/>
            <person name="Lin Y.F."/>
            <person name="Huang M.D."/>
            <person name="Li C.Y."/>
            <person name="Huang L."/>
            <person name="Wang Z.W."/>
            <person name="Zhao X."/>
            <person name="Zhong W.Y."/>
            <person name="Peng D.H."/>
            <person name="Ahmad S."/>
            <person name="Lan S."/>
            <person name="Zhang J.S."/>
            <person name="Tsai W.C."/>
            <person name="Van de Peer Y."/>
            <person name="Liu Z.J."/>
        </authorList>
    </citation>
    <scope>NUCLEOTIDE SEQUENCE</scope>
    <source>
        <strain evidence="11">CP</strain>
    </source>
</reference>
<sequence>MAGGGGGAQSRSLEQTPTWAVAGVCLVLFVISFVLEHVIKLIGKWLKKAHKKALYEALEKIKSELMLMGFISLLLTVVNGPISKICVSKSVGDSWHPCNKSEERALNKNDGDEQHESKGPLPSSQTITRRLLLIDSDSFTSFRRILAGSGGDNCAAKASQNKVPLISSDAIHQLHIFIFVLAVFHVLCSILTMALGKAKVCFFRQFVRSVPRVDYLTLRHGFIMAHLSPQSATEFDFQNYIKRSLEDDFKVVVGIRCTNIVHSLYLSLGLMFYMFGLIVELKFDSPTIWFFAVLFLLFNTHGWYAYFWLPFTPLIDEFGLRSCFHVRLEDTIIRISMGVLIQILCSYVTLPLYALVTQMGSNMKFTIFDERVATALRKWHHTARKHLKESHKSGSVTPTSMSRPTTPAHGFSPVHLLENYRISDTNSLQTSPTCFNADSHHRRHERWEIEDSTTTTDEGGSSSYHHQHEKQREMEVFEGGGGDVVFMREPARDEETQRGIEIGSSVSDFSFDKRIRQ</sequence>
<evidence type="ECO:0000256" key="8">
    <source>
        <dbReference type="RuleBase" id="RU280816"/>
    </source>
</evidence>
<feature type="compositionally biased region" description="Basic and acidic residues" evidence="9">
    <location>
        <begin position="489"/>
        <end position="498"/>
    </location>
</feature>
<feature type="region of interest" description="Disordered" evidence="9">
    <location>
        <begin position="102"/>
        <end position="123"/>
    </location>
</feature>
<keyword evidence="7 8" id="KW-0568">Pathogenesis-related protein</keyword>
<feature type="transmembrane region" description="Helical" evidence="10">
    <location>
        <begin position="20"/>
        <end position="43"/>
    </location>
</feature>
<feature type="region of interest" description="Disordered" evidence="9">
    <location>
        <begin position="383"/>
        <end position="408"/>
    </location>
</feature>
<keyword evidence="6 8" id="KW-0472">Membrane</keyword>
<proteinExistence type="inferred from homology"/>
<keyword evidence="4 8" id="KW-0611">Plant defense</keyword>
<organism evidence="11 12">
    <name type="scientific">Acorus calamus</name>
    <name type="common">Sweet flag</name>
    <dbReference type="NCBI Taxonomy" id="4465"/>
    <lineage>
        <taxon>Eukaryota</taxon>
        <taxon>Viridiplantae</taxon>
        <taxon>Streptophyta</taxon>
        <taxon>Embryophyta</taxon>
        <taxon>Tracheophyta</taxon>
        <taxon>Spermatophyta</taxon>
        <taxon>Magnoliopsida</taxon>
        <taxon>Liliopsida</taxon>
        <taxon>Acoraceae</taxon>
        <taxon>Acorus</taxon>
    </lineage>
</organism>
<feature type="region of interest" description="Disordered" evidence="9">
    <location>
        <begin position="431"/>
        <end position="517"/>
    </location>
</feature>
<feature type="compositionally biased region" description="Low complexity" evidence="9">
    <location>
        <begin position="452"/>
        <end position="463"/>
    </location>
</feature>
<evidence type="ECO:0000256" key="6">
    <source>
        <dbReference type="ARBA" id="ARBA00023136"/>
    </source>
</evidence>
<feature type="transmembrane region" description="Helical" evidence="10">
    <location>
        <begin position="64"/>
        <end position="82"/>
    </location>
</feature>
<keyword evidence="3 8" id="KW-0812">Transmembrane</keyword>
<feature type="compositionally biased region" description="Polar residues" evidence="9">
    <location>
        <begin position="393"/>
        <end position="405"/>
    </location>
</feature>
<keyword evidence="8" id="KW-0112">Calmodulin-binding</keyword>
<dbReference type="GO" id="GO:0005516">
    <property type="term" value="F:calmodulin binding"/>
    <property type="evidence" value="ECO:0007669"/>
    <property type="project" value="UniProtKB-KW"/>
</dbReference>
<evidence type="ECO:0000256" key="7">
    <source>
        <dbReference type="ARBA" id="ARBA00023265"/>
    </source>
</evidence>
<accession>A0AAV9ENU1</accession>
<feature type="transmembrane region" description="Helical" evidence="10">
    <location>
        <begin position="264"/>
        <end position="283"/>
    </location>
</feature>
<evidence type="ECO:0000256" key="10">
    <source>
        <dbReference type="SAM" id="Phobius"/>
    </source>
</evidence>
<dbReference type="AlphaFoldDB" id="A0AAV9ENU1"/>
<evidence type="ECO:0000256" key="3">
    <source>
        <dbReference type="ARBA" id="ARBA00022692"/>
    </source>
</evidence>
<reference evidence="11" key="2">
    <citation type="submission" date="2023-06" db="EMBL/GenBank/DDBJ databases">
        <authorList>
            <person name="Ma L."/>
            <person name="Liu K.-W."/>
            <person name="Li Z."/>
            <person name="Hsiao Y.-Y."/>
            <person name="Qi Y."/>
            <person name="Fu T."/>
            <person name="Tang G."/>
            <person name="Zhang D."/>
            <person name="Sun W.-H."/>
            <person name="Liu D.-K."/>
            <person name="Li Y."/>
            <person name="Chen G.-Z."/>
            <person name="Liu X.-D."/>
            <person name="Liao X.-Y."/>
            <person name="Jiang Y.-T."/>
            <person name="Yu X."/>
            <person name="Hao Y."/>
            <person name="Huang J."/>
            <person name="Zhao X.-W."/>
            <person name="Ke S."/>
            <person name="Chen Y.-Y."/>
            <person name="Wu W.-L."/>
            <person name="Hsu J.-L."/>
            <person name="Lin Y.-F."/>
            <person name="Huang M.-D."/>
            <person name="Li C.-Y."/>
            <person name="Huang L."/>
            <person name="Wang Z.-W."/>
            <person name="Zhao X."/>
            <person name="Zhong W.-Y."/>
            <person name="Peng D.-H."/>
            <person name="Ahmad S."/>
            <person name="Lan S."/>
            <person name="Zhang J.-S."/>
            <person name="Tsai W.-C."/>
            <person name="Van De Peer Y."/>
            <person name="Liu Z.-J."/>
        </authorList>
    </citation>
    <scope>NUCLEOTIDE SEQUENCE</scope>
    <source>
        <strain evidence="11">CP</strain>
        <tissue evidence="11">Leaves</tissue>
    </source>
</reference>
<evidence type="ECO:0000256" key="9">
    <source>
        <dbReference type="SAM" id="MobiDB-lite"/>
    </source>
</evidence>
<dbReference type="Proteomes" id="UP001180020">
    <property type="component" value="Unassembled WGS sequence"/>
</dbReference>
<evidence type="ECO:0000256" key="4">
    <source>
        <dbReference type="ARBA" id="ARBA00022821"/>
    </source>
</evidence>
<keyword evidence="12" id="KW-1185">Reference proteome</keyword>
<comment type="domain">
    <text evidence="8">The C-terminus contains a calmodulin-binding domain, which binds calmodulin in a calcium-dependent fashion.</text>
</comment>
<dbReference type="PANTHER" id="PTHR31942:SF128">
    <property type="entry name" value="MLO-LIKE PROTEIN"/>
    <property type="match status" value="1"/>
</dbReference>
<comment type="caution">
    <text evidence="11">The sequence shown here is derived from an EMBL/GenBank/DDBJ whole genome shotgun (WGS) entry which is preliminary data.</text>
</comment>
<dbReference type="PANTHER" id="PTHR31942">
    <property type="entry name" value="MLO-LIKE PROTEIN 1"/>
    <property type="match status" value="1"/>
</dbReference>
<dbReference type="InterPro" id="IPR004326">
    <property type="entry name" value="Mlo"/>
</dbReference>
<feature type="transmembrane region" description="Helical" evidence="10">
    <location>
        <begin position="289"/>
        <end position="311"/>
    </location>
</feature>
<comment type="similarity">
    <text evidence="2 8">Belongs to the MLO family.</text>
</comment>
<feature type="compositionally biased region" description="Basic and acidic residues" evidence="9">
    <location>
        <begin position="102"/>
        <end position="118"/>
    </location>
</feature>
<comment type="function">
    <text evidence="8">May be involved in modulation of pathogen defense and leaf cell death.</text>
</comment>
<comment type="subcellular location">
    <subcellularLocation>
        <location evidence="1 8">Membrane</location>
        <topology evidence="1 8">Multi-pass membrane protein</topology>
    </subcellularLocation>
</comment>
<name>A0AAV9ENU1_ACOCL</name>
<evidence type="ECO:0000256" key="1">
    <source>
        <dbReference type="ARBA" id="ARBA00004141"/>
    </source>
</evidence>
<keyword evidence="5 8" id="KW-1133">Transmembrane helix</keyword>
<evidence type="ECO:0000313" key="11">
    <source>
        <dbReference type="EMBL" id="KAK1314463.1"/>
    </source>
</evidence>
<evidence type="ECO:0000313" key="12">
    <source>
        <dbReference type="Proteomes" id="UP001180020"/>
    </source>
</evidence>
<dbReference type="GO" id="GO:0016020">
    <property type="term" value="C:membrane"/>
    <property type="evidence" value="ECO:0007669"/>
    <property type="project" value="UniProtKB-SubCell"/>
</dbReference>
<dbReference type="EMBL" id="JAUJYO010000006">
    <property type="protein sequence ID" value="KAK1314463.1"/>
    <property type="molecule type" value="Genomic_DNA"/>
</dbReference>
<dbReference type="GO" id="GO:0006952">
    <property type="term" value="P:defense response"/>
    <property type="evidence" value="ECO:0007669"/>
    <property type="project" value="UniProtKB-KW"/>
</dbReference>
<dbReference type="Pfam" id="PF03094">
    <property type="entry name" value="Mlo"/>
    <property type="match status" value="3"/>
</dbReference>
<gene>
    <name evidence="11" type="primary">MLO12</name>
    <name evidence="8" type="synonym">MLO</name>
    <name evidence="11" type="ORF">QJS10_CPA06g00354</name>
</gene>